<name>X0T470_9ZZZZ</name>
<dbReference type="GO" id="GO:0016757">
    <property type="term" value="F:glycosyltransferase activity"/>
    <property type="evidence" value="ECO:0007669"/>
    <property type="project" value="InterPro"/>
</dbReference>
<feature type="domain" description="Glycosyl transferase family 1" evidence="1">
    <location>
        <begin position="176"/>
        <end position="342"/>
    </location>
</feature>
<accession>X0T470</accession>
<dbReference type="PANTHER" id="PTHR12526:SF630">
    <property type="entry name" value="GLYCOSYLTRANSFERASE"/>
    <property type="match status" value="1"/>
</dbReference>
<dbReference type="PANTHER" id="PTHR12526">
    <property type="entry name" value="GLYCOSYLTRANSFERASE"/>
    <property type="match status" value="1"/>
</dbReference>
<sequence>MRLLIVCGDYRLGGAETVAAELTAGLVARGHQVVVASIAKGGAMAEVFAKHGATVHEGLARRSIDPLAPLRFARLICREGIDVLMVLDPLRNGLLYALSGSLLARRSVGRLCWCHSWPGGQAGRFHLPLAAYHHLGLLTAVVCVSRGQREAIAGRLLPRRILPVIHNGLDFAPPARPADRAALGIPPDKRMVIQVANAMPDKDFQSLLCAARLLVDRRSDFHLLLVGRGTDGQQMARQIHQQGLEGVVTALGPRKDVSELLAAADVFVLSSKRETFGLAPLEAMAAGLPVVVSDLPGLDDLFTDGRHGLKVPPGDAEALAEAIGRLLDDPQLAQRLGQAGQARARQFGAEKMVQRFERLLRLVCPARAGQGIRATR</sequence>
<evidence type="ECO:0000259" key="1">
    <source>
        <dbReference type="Pfam" id="PF00534"/>
    </source>
</evidence>
<dbReference type="Pfam" id="PF13439">
    <property type="entry name" value="Glyco_transf_4"/>
    <property type="match status" value="1"/>
</dbReference>
<protein>
    <recommendedName>
        <fullName evidence="4">Glycosyltransferase subfamily 4-like N-terminal domain-containing protein</fullName>
    </recommendedName>
</protein>
<dbReference type="Pfam" id="PF00534">
    <property type="entry name" value="Glycos_transf_1"/>
    <property type="match status" value="1"/>
</dbReference>
<dbReference type="AlphaFoldDB" id="X0T470"/>
<organism evidence="3">
    <name type="scientific">marine sediment metagenome</name>
    <dbReference type="NCBI Taxonomy" id="412755"/>
    <lineage>
        <taxon>unclassified sequences</taxon>
        <taxon>metagenomes</taxon>
        <taxon>ecological metagenomes</taxon>
    </lineage>
</organism>
<gene>
    <name evidence="3" type="ORF">S01H1_06681</name>
</gene>
<dbReference type="Gene3D" id="3.40.50.2000">
    <property type="entry name" value="Glycogen Phosphorylase B"/>
    <property type="match status" value="2"/>
</dbReference>
<reference evidence="3" key="1">
    <citation type="journal article" date="2014" name="Front. Microbiol.">
        <title>High frequency of phylogenetically diverse reductive dehalogenase-homologous genes in deep subseafloor sedimentary metagenomes.</title>
        <authorList>
            <person name="Kawai M."/>
            <person name="Futagami T."/>
            <person name="Toyoda A."/>
            <person name="Takaki Y."/>
            <person name="Nishi S."/>
            <person name="Hori S."/>
            <person name="Arai W."/>
            <person name="Tsubouchi T."/>
            <person name="Morono Y."/>
            <person name="Uchiyama I."/>
            <person name="Ito T."/>
            <person name="Fujiyama A."/>
            <person name="Inagaki F."/>
            <person name="Takami H."/>
        </authorList>
    </citation>
    <scope>NUCLEOTIDE SEQUENCE</scope>
    <source>
        <strain evidence="3">Expedition CK06-06</strain>
    </source>
</reference>
<dbReference type="SUPFAM" id="SSF53756">
    <property type="entry name" value="UDP-Glycosyltransferase/glycogen phosphorylase"/>
    <property type="match status" value="1"/>
</dbReference>
<dbReference type="InterPro" id="IPR028098">
    <property type="entry name" value="Glyco_trans_4-like_N"/>
</dbReference>
<evidence type="ECO:0000313" key="3">
    <source>
        <dbReference type="EMBL" id="GAF82947.1"/>
    </source>
</evidence>
<dbReference type="EMBL" id="BARS01003449">
    <property type="protein sequence ID" value="GAF82947.1"/>
    <property type="molecule type" value="Genomic_DNA"/>
</dbReference>
<comment type="caution">
    <text evidence="3">The sequence shown here is derived from an EMBL/GenBank/DDBJ whole genome shotgun (WGS) entry which is preliminary data.</text>
</comment>
<dbReference type="InterPro" id="IPR001296">
    <property type="entry name" value="Glyco_trans_1"/>
</dbReference>
<feature type="domain" description="Glycosyltransferase subfamily 4-like N-terminal" evidence="2">
    <location>
        <begin position="13"/>
        <end position="170"/>
    </location>
</feature>
<evidence type="ECO:0008006" key="4">
    <source>
        <dbReference type="Google" id="ProtNLM"/>
    </source>
</evidence>
<proteinExistence type="predicted"/>
<evidence type="ECO:0000259" key="2">
    <source>
        <dbReference type="Pfam" id="PF13439"/>
    </source>
</evidence>